<evidence type="ECO:0000259" key="1">
    <source>
        <dbReference type="Pfam" id="PF01370"/>
    </source>
</evidence>
<dbReference type="PANTHER" id="PTHR43242:SF1">
    <property type="entry name" value="NAD(P)-BINDING ROSSMANN-FOLD SUPERFAMILY PROTEIN"/>
    <property type="match status" value="1"/>
</dbReference>
<accession>A0A7N2R9M3</accession>
<dbReference type="SUPFAM" id="SSF51735">
    <property type="entry name" value="NAD(P)-binding Rossmann-fold domains"/>
    <property type="match status" value="1"/>
</dbReference>
<evidence type="ECO:0000313" key="4">
    <source>
        <dbReference type="Proteomes" id="UP000594261"/>
    </source>
</evidence>
<dbReference type="Proteomes" id="UP000594261">
    <property type="component" value="Chromosome 8"/>
</dbReference>
<reference evidence="3" key="2">
    <citation type="submission" date="2021-01" db="UniProtKB">
        <authorList>
            <consortium name="EnsemblPlants"/>
        </authorList>
    </citation>
    <scope>IDENTIFICATION</scope>
</reference>
<evidence type="ECO:0008006" key="5">
    <source>
        <dbReference type="Google" id="ProtNLM"/>
    </source>
</evidence>
<keyword evidence="4" id="KW-1185">Reference proteome</keyword>
<dbReference type="InParanoid" id="A0A7N2R9M3"/>
<dbReference type="Pfam" id="PF04321">
    <property type="entry name" value="RmlD_sub_bind"/>
    <property type="match status" value="1"/>
</dbReference>
<protein>
    <recommendedName>
        <fullName evidence="5">Methionine adenosyltransferase 2 subunit beta</fullName>
    </recommendedName>
</protein>
<dbReference type="EnsemblPlants" id="QL08p049836:mrna">
    <property type="protein sequence ID" value="QL08p049836:mrna"/>
    <property type="gene ID" value="QL08p049836"/>
</dbReference>
<dbReference type="InterPro" id="IPR001509">
    <property type="entry name" value="Epimerase_deHydtase"/>
</dbReference>
<dbReference type="Pfam" id="PF01370">
    <property type="entry name" value="Epimerase"/>
    <property type="match status" value="1"/>
</dbReference>
<dbReference type="InterPro" id="IPR036291">
    <property type="entry name" value="NAD(P)-bd_dom_sf"/>
</dbReference>
<dbReference type="OMA" id="RMPLMFG"/>
<dbReference type="EMBL" id="LRBV02000008">
    <property type="status" value="NOT_ANNOTATED_CDS"/>
    <property type="molecule type" value="Genomic_DNA"/>
</dbReference>
<dbReference type="PANTHER" id="PTHR43242">
    <property type="entry name" value="NAD(P)-BINDING ROSSMANN-FOLD SUPERFAMILY PROTEIN"/>
    <property type="match status" value="1"/>
</dbReference>
<feature type="domain" description="RmlD-like substrate binding" evidence="2">
    <location>
        <begin position="156"/>
        <end position="352"/>
    </location>
</feature>
<evidence type="ECO:0000259" key="2">
    <source>
        <dbReference type="Pfam" id="PF04321"/>
    </source>
</evidence>
<sequence>MSSRKRVLVVGGTGYLGQHLLQGFSEIQGTPFEYDLAFTYHSNLPQPLLDALPHLLPFHVDLKTGQGFDSISHSFGQPDVVVNCAALSVPRVCEMDPAAALSVNVPSSLVDWLSNFKEGSTLLIHLSTDQDIGAVTHYEFFFHVSDSMHISYNIPVQIVYDVSSQTVYEGVKPFYKEEDETVPVNVYGKSKVAAEQFVSEKCLNFAILRSSIIFGPQTISPVPKSLPIQWIDGVLSKGEKKDFFHDEFRCPVYVKDVVAIILALTTGWISEGKQMQLLLNVGGPDRVSRVQMAEAVADFRGYNKSLIKPVSASSVDRGVKSPADISMNLSKLVQTLNFSPTSFTDGVKLTLTTGAKS</sequence>
<dbReference type="FunCoup" id="A0A7N2R9M3">
    <property type="interactions" value="1814"/>
</dbReference>
<proteinExistence type="predicted"/>
<evidence type="ECO:0000313" key="3">
    <source>
        <dbReference type="EnsemblPlants" id="QL08p049836:mrna"/>
    </source>
</evidence>
<dbReference type="CDD" id="cd05254">
    <property type="entry name" value="dTDP_HR_like_SDR_e"/>
    <property type="match status" value="1"/>
</dbReference>
<dbReference type="AlphaFoldDB" id="A0A7N2R9M3"/>
<dbReference type="InterPro" id="IPR029903">
    <property type="entry name" value="RmlD-like-bd"/>
</dbReference>
<feature type="domain" description="NAD-dependent epimerase/dehydratase" evidence="1">
    <location>
        <begin position="7"/>
        <end position="137"/>
    </location>
</feature>
<name>A0A7N2R9M3_QUELO</name>
<dbReference type="Gene3D" id="3.40.50.720">
    <property type="entry name" value="NAD(P)-binding Rossmann-like Domain"/>
    <property type="match status" value="2"/>
</dbReference>
<dbReference type="Gramene" id="QL08p049836:mrna">
    <property type="protein sequence ID" value="QL08p049836:mrna"/>
    <property type="gene ID" value="QL08p049836"/>
</dbReference>
<reference evidence="3 4" key="1">
    <citation type="journal article" date="2016" name="G3 (Bethesda)">
        <title>First Draft Assembly and Annotation of the Genome of a California Endemic Oak Quercus lobata Nee (Fagaceae).</title>
        <authorList>
            <person name="Sork V.L."/>
            <person name="Fitz-Gibbon S.T."/>
            <person name="Puiu D."/>
            <person name="Crepeau M."/>
            <person name="Gugger P.F."/>
            <person name="Sherman R."/>
            <person name="Stevens K."/>
            <person name="Langley C.H."/>
            <person name="Pellegrini M."/>
            <person name="Salzberg S.L."/>
        </authorList>
    </citation>
    <scope>NUCLEOTIDE SEQUENCE [LARGE SCALE GENOMIC DNA]</scope>
    <source>
        <strain evidence="3 4">cv. SW786</strain>
    </source>
</reference>
<organism evidence="3 4">
    <name type="scientific">Quercus lobata</name>
    <name type="common">Valley oak</name>
    <dbReference type="NCBI Taxonomy" id="97700"/>
    <lineage>
        <taxon>Eukaryota</taxon>
        <taxon>Viridiplantae</taxon>
        <taxon>Streptophyta</taxon>
        <taxon>Embryophyta</taxon>
        <taxon>Tracheophyta</taxon>
        <taxon>Spermatophyta</taxon>
        <taxon>Magnoliopsida</taxon>
        <taxon>eudicotyledons</taxon>
        <taxon>Gunneridae</taxon>
        <taxon>Pentapetalae</taxon>
        <taxon>rosids</taxon>
        <taxon>fabids</taxon>
        <taxon>Fagales</taxon>
        <taxon>Fagaceae</taxon>
        <taxon>Quercus</taxon>
    </lineage>
</organism>